<organism evidence="3 4">
    <name type="scientific">Microbulbifer marinus</name>
    <dbReference type="NCBI Taxonomy" id="658218"/>
    <lineage>
        <taxon>Bacteria</taxon>
        <taxon>Pseudomonadati</taxon>
        <taxon>Pseudomonadota</taxon>
        <taxon>Gammaproteobacteria</taxon>
        <taxon>Cellvibrionales</taxon>
        <taxon>Microbulbiferaceae</taxon>
        <taxon>Microbulbifer</taxon>
    </lineage>
</organism>
<keyword evidence="1" id="KW-0472">Membrane</keyword>
<dbReference type="STRING" id="658218.SAMN05216562_0100"/>
<dbReference type="OrthoDB" id="9813518at2"/>
<dbReference type="Proteomes" id="UP000198658">
    <property type="component" value="Unassembled WGS sequence"/>
</dbReference>
<protein>
    <submittedName>
        <fullName evidence="3">Ion channel</fullName>
    </submittedName>
</protein>
<evidence type="ECO:0000259" key="2">
    <source>
        <dbReference type="Pfam" id="PF07885"/>
    </source>
</evidence>
<dbReference type="RefSeq" id="WP_091383883.1">
    <property type="nucleotide sequence ID" value="NZ_FNQO01000001.1"/>
</dbReference>
<feature type="transmembrane region" description="Helical" evidence="1">
    <location>
        <begin position="6"/>
        <end position="29"/>
    </location>
</feature>
<feature type="transmembrane region" description="Helical" evidence="1">
    <location>
        <begin position="50"/>
        <end position="73"/>
    </location>
</feature>
<dbReference type="EMBL" id="FNQO01000001">
    <property type="protein sequence ID" value="SDZ76128.1"/>
    <property type="molecule type" value="Genomic_DNA"/>
</dbReference>
<keyword evidence="4" id="KW-1185">Reference proteome</keyword>
<feature type="domain" description="Potassium channel" evidence="2">
    <location>
        <begin position="63"/>
        <end position="134"/>
    </location>
</feature>
<dbReference type="InterPro" id="IPR013099">
    <property type="entry name" value="K_chnl_dom"/>
</dbReference>
<dbReference type="Pfam" id="PF07885">
    <property type="entry name" value="Ion_trans_2"/>
    <property type="match status" value="1"/>
</dbReference>
<proteinExistence type="predicted"/>
<reference evidence="4" key="1">
    <citation type="submission" date="2016-10" db="EMBL/GenBank/DDBJ databases">
        <authorList>
            <person name="Varghese N."/>
            <person name="Submissions S."/>
        </authorList>
    </citation>
    <scope>NUCLEOTIDE SEQUENCE [LARGE SCALE GENOMIC DNA]</scope>
    <source>
        <strain evidence="4">CGMCC 1.10657</strain>
    </source>
</reference>
<gene>
    <name evidence="3" type="ORF">SAMN05216562_0100</name>
</gene>
<name>A0A1H3VPT9_9GAMM</name>
<keyword evidence="1" id="KW-0812">Transmembrane</keyword>
<feature type="transmembrane region" description="Helical" evidence="1">
    <location>
        <begin position="115"/>
        <end position="137"/>
    </location>
</feature>
<evidence type="ECO:0000313" key="3">
    <source>
        <dbReference type="EMBL" id="SDZ76128.1"/>
    </source>
</evidence>
<sequence>MLATILIASLLIVITTAIHAVGMMVAIRLSRSFWNLHPKHPMLPIARPMVVSCVVLLMFLLSILEVLVWSVSYRLLGVFPELEPAMYFSMVTYTTLGYGDVVLNEQWRLLASFQAANGIIIFGWTTAVVLAVVQRLYGKQENAARTGGQ</sequence>
<accession>A0A1H3VPT9</accession>
<dbReference type="AlphaFoldDB" id="A0A1H3VPT9"/>
<keyword evidence="1" id="KW-1133">Transmembrane helix</keyword>
<feature type="transmembrane region" description="Helical" evidence="1">
    <location>
        <begin position="85"/>
        <end position="103"/>
    </location>
</feature>
<evidence type="ECO:0000256" key="1">
    <source>
        <dbReference type="SAM" id="Phobius"/>
    </source>
</evidence>
<evidence type="ECO:0000313" key="4">
    <source>
        <dbReference type="Proteomes" id="UP000198658"/>
    </source>
</evidence>
<dbReference type="Gene3D" id="1.10.287.70">
    <property type="match status" value="1"/>
</dbReference>
<dbReference type="SUPFAM" id="SSF81324">
    <property type="entry name" value="Voltage-gated potassium channels"/>
    <property type="match status" value="1"/>
</dbReference>